<dbReference type="Proteomes" id="UP000195607">
    <property type="component" value="Chromosome I"/>
</dbReference>
<name>A0A1N5VZW0_9ARCH</name>
<dbReference type="Pfam" id="PF00857">
    <property type="entry name" value="Isochorismatase"/>
    <property type="match status" value="1"/>
</dbReference>
<proteinExistence type="predicted"/>
<sequence>MKETAILVIDLQNGMLNGEEKVFMKEDLIRNVKMILDSARKKKYPVIMIQHSGKKGDSLEPGTEGWAIYDEFLSKESETVIHKNYPDAFYETDLDMVLKSEGIKNLIICGMQSELCVDSTIRDAFAHGYKIILASDGHSTYDRKNISAGQIVELENSVLGEWFADLKSSSELAKSIEAKKFD</sequence>
<evidence type="ECO:0000313" key="4">
    <source>
        <dbReference type="Proteomes" id="UP000195607"/>
    </source>
</evidence>
<dbReference type="Gene3D" id="3.40.50.850">
    <property type="entry name" value="Isochorismatase-like"/>
    <property type="match status" value="1"/>
</dbReference>
<dbReference type="RefSeq" id="WP_148690017.1">
    <property type="nucleotide sequence ID" value="NZ_LT671858.1"/>
</dbReference>
<dbReference type="EMBL" id="LT671858">
    <property type="protein sequence ID" value="SIM78249.1"/>
    <property type="molecule type" value="Genomic_DNA"/>
</dbReference>
<evidence type="ECO:0000256" key="1">
    <source>
        <dbReference type="ARBA" id="ARBA00022801"/>
    </source>
</evidence>
<dbReference type="GO" id="GO:0016787">
    <property type="term" value="F:hydrolase activity"/>
    <property type="evidence" value="ECO:0007669"/>
    <property type="project" value="UniProtKB-KW"/>
</dbReference>
<keyword evidence="1 3" id="KW-0378">Hydrolase</keyword>
<dbReference type="PANTHER" id="PTHR43540:SF14">
    <property type="entry name" value="ISOCHORISMATASE"/>
    <property type="match status" value="1"/>
</dbReference>
<reference evidence="3 4" key="1">
    <citation type="submission" date="2016-04" db="EMBL/GenBank/DDBJ databases">
        <authorList>
            <person name="Evans L.H."/>
            <person name="Alamgir A."/>
            <person name="Owens N."/>
            <person name="Weber N.D."/>
            <person name="Virtaneva K."/>
            <person name="Barbian K."/>
            <person name="Babar A."/>
            <person name="Rosenke K."/>
        </authorList>
    </citation>
    <scope>NUCLEOTIDE SEQUENCE [LARGE SCALE GENOMIC DNA]</scope>
    <source>
        <strain evidence="4">S5(T) (JCM 30642 \VKM B-2941)</strain>
    </source>
</reference>
<dbReference type="SUPFAM" id="SSF52499">
    <property type="entry name" value="Isochorismatase-like hydrolases"/>
    <property type="match status" value="1"/>
</dbReference>
<evidence type="ECO:0000259" key="2">
    <source>
        <dbReference type="Pfam" id="PF00857"/>
    </source>
</evidence>
<accession>A0A1N5VZW0</accession>
<dbReference type="GeneID" id="41588824"/>
<organism evidence="3 4">
    <name type="scientific">Cuniculiplasma divulgatum</name>
    <dbReference type="NCBI Taxonomy" id="1673428"/>
    <lineage>
        <taxon>Archaea</taxon>
        <taxon>Methanobacteriati</taxon>
        <taxon>Thermoplasmatota</taxon>
        <taxon>Thermoplasmata</taxon>
        <taxon>Thermoplasmatales</taxon>
        <taxon>Cuniculiplasmataceae</taxon>
        <taxon>Cuniculiplasma</taxon>
    </lineage>
</organism>
<feature type="domain" description="Isochorismatase-like" evidence="2">
    <location>
        <begin position="4"/>
        <end position="148"/>
    </location>
</feature>
<dbReference type="InterPro" id="IPR036380">
    <property type="entry name" value="Isochorismatase-like_sf"/>
</dbReference>
<gene>
    <name evidence="3" type="ORF">CSP5_1583</name>
</gene>
<dbReference type="InterPro" id="IPR000868">
    <property type="entry name" value="Isochorismatase-like_dom"/>
</dbReference>
<evidence type="ECO:0000313" key="3">
    <source>
        <dbReference type="EMBL" id="SIM78249.1"/>
    </source>
</evidence>
<dbReference type="InterPro" id="IPR050272">
    <property type="entry name" value="Isochorismatase-like_hydrls"/>
</dbReference>
<dbReference type="PANTHER" id="PTHR43540">
    <property type="entry name" value="PEROXYUREIDOACRYLATE/UREIDOACRYLATE AMIDOHYDROLASE-RELATED"/>
    <property type="match status" value="1"/>
</dbReference>
<dbReference type="AlphaFoldDB" id="A0A1N5VZW0"/>
<dbReference type="CDD" id="cd01014">
    <property type="entry name" value="nicotinamidase_related"/>
    <property type="match status" value="1"/>
</dbReference>
<protein>
    <submittedName>
        <fullName evidence="3">Isochorismatase family hydrolase</fullName>
    </submittedName>
</protein>